<evidence type="ECO:0000259" key="1">
    <source>
        <dbReference type="PROSITE" id="PS51085"/>
    </source>
</evidence>
<dbReference type="Gene3D" id="3.10.20.30">
    <property type="match status" value="1"/>
</dbReference>
<sequence>MNTIEAGEMLLEVEKVSALTPEIILIRLRAPDGAALPGYQAGAHIKVQVQVEGQHAWRHYSLIDFDHAACAAPLEYVIAVRRESSATGGRGGSLYLHTAIQVGQRLRVGAPRNAFGLKETDDDVVLIAGGIGVTPLASMAAVLQGTGKRYALHYSGRSVAGLALVSELQALAGSALTLYGDDAERRLDLALLLGACRPSQPLYVCGPKGMITAVRENAQKLGWAPDMVRYELFAEAVAEAGDAPFEVELLQSGCTVQVGAHETILDAMIAAGLDPMYDCRRGDCGVCTVGLVDGEADHRDSCQTRAERAAGNVIQICISRARSGRLVLDA</sequence>
<dbReference type="PRINTS" id="PR00409">
    <property type="entry name" value="PHDIOXRDTASE"/>
</dbReference>
<feature type="domain" description="2Fe-2S ferredoxin-type" evidence="1">
    <location>
        <begin position="245"/>
        <end position="330"/>
    </location>
</feature>
<name>A0ABW0L3G7_9BURK</name>
<dbReference type="PANTHER" id="PTHR47354">
    <property type="entry name" value="NADH OXIDOREDUCTASE HCR"/>
    <property type="match status" value="1"/>
</dbReference>
<evidence type="ECO:0000313" key="4">
    <source>
        <dbReference type="Proteomes" id="UP001596050"/>
    </source>
</evidence>
<feature type="domain" description="FAD-binding FR-type" evidence="2">
    <location>
        <begin position="6"/>
        <end position="118"/>
    </location>
</feature>
<organism evidence="3 4">
    <name type="scientific">Massilia niabensis</name>
    <dbReference type="NCBI Taxonomy" id="544910"/>
    <lineage>
        <taxon>Bacteria</taxon>
        <taxon>Pseudomonadati</taxon>
        <taxon>Pseudomonadota</taxon>
        <taxon>Betaproteobacteria</taxon>
        <taxon>Burkholderiales</taxon>
        <taxon>Oxalobacteraceae</taxon>
        <taxon>Telluria group</taxon>
        <taxon>Massilia</taxon>
    </lineage>
</organism>
<comment type="caution">
    <text evidence="3">The sequence shown here is derived from an EMBL/GenBank/DDBJ whole genome shotgun (WGS) entry which is preliminary data.</text>
</comment>
<dbReference type="Gene3D" id="3.40.50.80">
    <property type="entry name" value="Nucleotide-binding domain of ferredoxin-NADP reductase (FNR) module"/>
    <property type="match status" value="1"/>
</dbReference>
<dbReference type="InterPro" id="IPR001041">
    <property type="entry name" value="2Fe-2S_ferredoxin-type"/>
</dbReference>
<dbReference type="SUPFAM" id="SSF54292">
    <property type="entry name" value="2Fe-2S ferredoxin-like"/>
    <property type="match status" value="1"/>
</dbReference>
<dbReference type="InterPro" id="IPR008333">
    <property type="entry name" value="Cbr1-like_FAD-bd_dom"/>
</dbReference>
<dbReference type="PROSITE" id="PS51085">
    <property type="entry name" value="2FE2S_FER_2"/>
    <property type="match status" value="1"/>
</dbReference>
<dbReference type="InterPro" id="IPR017938">
    <property type="entry name" value="Riboflavin_synthase-like_b-brl"/>
</dbReference>
<keyword evidence="4" id="KW-1185">Reference proteome</keyword>
<dbReference type="SUPFAM" id="SSF63380">
    <property type="entry name" value="Riboflavin synthase domain-like"/>
    <property type="match status" value="1"/>
</dbReference>
<dbReference type="PROSITE" id="PS00197">
    <property type="entry name" value="2FE2S_FER_1"/>
    <property type="match status" value="1"/>
</dbReference>
<dbReference type="CDD" id="cd06185">
    <property type="entry name" value="PDR_like"/>
    <property type="match status" value="1"/>
</dbReference>
<dbReference type="Pfam" id="PF00111">
    <property type="entry name" value="Fer2"/>
    <property type="match status" value="1"/>
</dbReference>
<dbReference type="InterPro" id="IPR012675">
    <property type="entry name" value="Beta-grasp_dom_sf"/>
</dbReference>
<evidence type="ECO:0000313" key="3">
    <source>
        <dbReference type="EMBL" id="MFC5459292.1"/>
    </source>
</evidence>
<dbReference type="EMBL" id="JBHSMU010000005">
    <property type="protein sequence ID" value="MFC5459292.1"/>
    <property type="molecule type" value="Genomic_DNA"/>
</dbReference>
<dbReference type="SUPFAM" id="SSF52343">
    <property type="entry name" value="Ferredoxin reductase-like, C-terminal NADP-linked domain"/>
    <property type="match status" value="1"/>
</dbReference>
<proteinExistence type="predicted"/>
<dbReference type="PROSITE" id="PS51384">
    <property type="entry name" value="FAD_FR"/>
    <property type="match status" value="1"/>
</dbReference>
<dbReference type="CDD" id="cd00207">
    <property type="entry name" value="fer2"/>
    <property type="match status" value="1"/>
</dbReference>
<dbReference type="RefSeq" id="WP_379781012.1">
    <property type="nucleotide sequence ID" value="NZ_JBHSMU010000005.1"/>
</dbReference>
<dbReference type="InterPro" id="IPR039261">
    <property type="entry name" value="FNR_nucleotide-bd"/>
</dbReference>
<reference evidence="4" key="1">
    <citation type="journal article" date="2019" name="Int. J. Syst. Evol. Microbiol.">
        <title>The Global Catalogue of Microorganisms (GCM) 10K type strain sequencing project: providing services to taxonomists for standard genome sequencing and annotation.</title>
        <authorList>
            <consortium name="The Broad Institute Genomics Platform"/>
            <consortium name="The Broad Institute Genome Sequencing Center for Infectious Disease"/>
            <person name="Wu L."/>
            <person name="Ma J."/>
        </authorList>
    </citation>
    <scope>NUCLEOTIDE SEQUENCE [LARGE SCALE GENOMIC DNA]</scope>
    <source>
        <strain evidence="4">KACC 12649</strain>
    </source>
</reference>
<dbReference type="Proteomes" id="UP001596050">
    <property type="component" value="Unassembled WGS sequence"/>
</dbReference>
<dbReference type="Pfam" id="PF00970">
    <property type="entry name" value="FAD_binding_6"/>
    <property type="match status" value="1"/>
</dbReference>
<dbReference type="PANTHER" id="PTHR47354:SF2">
    <property type="entry name" value="BLR2392 PROTEIN"/>
    <property type="match status" value="1"/>
</dbReference>
<dbReference type="InterPro" id="IPR036010">
    <property type="entry name" value="2Fe-2S_ferredoxin-like_sf"/>
</dbReference>
<dbReference type="InterPro" id="IPR006058">
    <property type="entry name" value="2Fe2S_fd_BS"/>
</dbReference>
<accession>A0ABW0L3G7</accession>
<dbReference type="InterPro" id="IPR017927">
    <property type="entry name" value="FAD-bd_FR_type"/>
</dbReference>
<dbReference type="Gene3D" id="2.40.30.10">
    <property type="entry name" value="Translation factors"/>
    <property type="match status" value="1"/>
</dbReference>
<protein>
    <submittedName>
        <fullName evidence="3">PDR/VanB family oxidoreductase</fullName>
    </submittedName>
</protein>
<dbReference type="InterPro" id="IPR050415">
    <property type="entry name" value="MRET"/>
</dbReference>
<evidence type="ECO:0000259" key="2">
    <source>
        <dbReference type="PROSITE" id="PS51384"/>
    </source>
</evidence>
<gene>
    <name evidence="3" type="ORF">ACFPN5_05670</name>
</gene>